<name>A0A2P2QNN3_RHIMU</name>
<organism evidence="1">
    <name type="scientific">Rhizophora mucronata</name>
    <name type="common">Asiatic mangrove</name>
    <dbReference type="NCBI Taxonomy" id="61149"/>
    <lineage>
        <taxon>Eukaryota</taxon>
        <taxon>Viridiplantae</taxon>
        <taxon>Streptophyta</taxon>
        <taxon>Embryophyta</taxon>
        <taxon>Tracheophyta</taxon>
        <taxon>Spermatophyta</taxon>
        <taxon>Magnoliopsida</taxon>
        <taxon>eudicotyledons</taxon>
        <taxon>Gunneridae</taxon>
        <taxon>Pentapetalae</taxon>
        <taxon>rosids</taxon>
        <taxon>fabids</taxon>
        <taxon>Malpighiales</taxon>
        <taxon>Rhizophoraceae</taxon>
        <taxon>Rhizophora</taxon>
    </lineage>
</organism>
<protein>
    <submittedName>
        <fullName evidence="1">Uncharacterized protein</fullName>
    </submittedName>
</protein>
<reference evidence="1" key="1">
    <citation type="submission" date="2018-02" db="EMBL/GenBank/DDBJ databases">
        <title>Rhizophora mucronata_Transcriptome.</title>
        <authorList>
            <person name="Meera S.P."/>
            <person name="Sreeshan A."/>
            <person name="Augustine A."/>
        </authorList>
    </citation>
    <scope>NUCLEOTIDE SEQUENCE</scope>
    <source>
        <tissue evidence="1">Leaf</tissue>
    </source>
</reference>
<dbReference type="AlphaFoldDB" id="A0A2P2QNN3"/>
<evidence type="ECO:0000313" key="1">
    <source>
        <dbReference type="EMBL" id="MBX68525.1"/>
    </source>
</evidence>
<dbReference type="EMBL" id="GGEC01088041">
    <property type="protein sequence ID" value="MBX68525.1"/>
    <property type="molecule type" value="Transcribed_RNA"/>
</dbReference>
<accession>A0A2P2QNN3</accession>
<proteinExistence type="predicted"/>
<sequence>MTDNFILEPKSLDSNWSLARLMKYLENLSVCKNVQCVYLVFCFLIFIG</sequence>